<dbReference type="SUPFAM" id="SSF52540">
    <property type="entry name" value="P-loop containing nucleoside triphosphate hydrolases"/>
    <property type="match status" value="1"/>
</dbReference>
<dbReference type="STRING" id="74545.EU96_0713"/>
<dbReference type="Pfam" id="PF06144">
    <property type="entry name" value="DNA_pol3_delta"/>
    <property type="match status" value="1"/>
</dbReference>
<dbReference type="GO" id="GO:0006261">
    <property type="term" value="P:DNA-templated DNA replication"/>
    <property type="evidence" value="ECO:0007669"/>
    <property type="project" value="TreeGrafter"/>
</dbReference>
<evidence type="ECO:0000256" key="2">
    <source>
        <dbReference type="ARBA" id="ARBA00017703"/>
    </source>
</evidence>
<dbReference type="SUPFAM" id="SSF48019">
    <property type="entry name" value="post-AAA+ oligomerization domain-like"/>
    <property type="match status" value="1"/>
</dbReference>
<evidence type="ECO:0000256" key="3">
    <source>
        <dbReference type="ARBA" id="ARBA00022679"/>
    </source>
</evidence>
<accession>A0A0A2ABP1</accession>
<evidence type="ECO:0000256" key="1">
    <source>
        <dbReference type="ARBA" id="ARBA00012417"/>
    </source>
</evidence>
<gene>
    <name evidence="11" type="ORF">EU96_0713</name>
</gene>
<dbReference type="InterPro" id="IPR008921">
    <property type="entry name" value="DNA_pol3_clamp-load_cplx_C"/>
</dbReference>
<proteinExistence type="inferred from homology"/>
<evidence type="ECO:0000256" key="6">
    <source>
        <dbReference type="ARBA" id="ARBA00022932"/>
    </source>
</evidence>
<dbReference type="Gene3D" id="3.40.50.300">
    <property type="entry name" value="P-loop containing nucleotide triphosphate hydrolases"/>
    <property type="match status" value="1"/>
</dbReference>
<dbReference type="Pfam" id="PF21694">
    <property type="entry name" value="DNA_pol3_delta_C"/>
    <property type="match status" value="1"/>
</dbReference>
<dbReference type="Proteomes" id="UP000030445">
    <property type="component" value="Unassembled WGS sequence"/>
</dbReference>
<dbReference type="GO" id="GO:0003887">
    <property type="term" value="F:DNA-directed DNA polymerase activity"/>
    <property type="evidence" value="ECO:0007669"/>
    <property type="project" value="UniProtKB-KW"/>
</dbReference>
<comment type="catalytic activity">
    <reaction evidence="8">
        <text>DNA(n) + a 2'-deoxyribonucleoside 5'-triphosphate = DNA(n+1) + diphosphate</text>
        <dbReference type="Rhea" id="RHEA:22508"/>
        <dbReference type="Rhea" id="RHEA-COMP:17339"/>
        <dbReference type="Rhea" id="RHEA-COMP:17340"/>
        <dbReference type="ChEBI" id="CHEBI:33019"/>
        <dbReference type="ChEBI" id="CHEBI:61560"/>
        <dbReference type="ChEBI" id="CHEBI:173112"/>
        <dbReference type="EC" id="2.7.7.7"/>
    </reaction>
</comment>
<evidence type="ECO:0000256" key="8">
    <source>
        <dbReference type="ARBA" id="ARBA00049244"/>
    </source>
</evidence>
<keyword evidence="6" id="KW-0239">DNA-directed DNA polymerase</keyword>
<dbReference type="InterPro" id="IPR005790">
    <property type="entry name" value="DNA_polIII_delta"/>
</dbReference>
<dbReference type="GO" id="GO:0009360">
    <property type="term" value="C:DNA polymerase III complex"/>
    <property type="evidence" value="ECO:0007669"/>
    <property type="project" value="InterPro"/>
</dbReference>
<dbReference type="EC" id="2.7.7.7" evidence="1"/>
<dbReference type="InterPro" id="IPR010372">
    <property type="entry name" value="DNA_pol3_delta_N"/>
</dbReference>
<dbReference type="PANTHER" id="PTHR34388">
    <property type="entry name" value="DNA POLYMERASE III SUBUNIT DELTA"/>
    <property type="match status" value="1"/>
</dbReference>
<dbReference type="Gene3D" id="1.10.8.60">
    <property type="match status" value="1"/>
</dbReference>
<evidence type="ECO:0000259" key="10">
    <source>
        <dbReference type="Pfam" id="PF21694"/>
    </source>
</evidence>
<evidence type="ECO:0000313" key="11">
    <source>
        <dbReference type="EMBL" id="KGF98256.1"/>
    </source>
</evidence>
<dbReference type="GO" id="GO:0003677">
    <property type="term" value="F:DNA binding"/>
    <property type="evidence" value="ECO:0007669"/>
    <property type="project" value="InterPro"/>
</dbReference>
<name>A0A0A2ABP1_PROMR</name>
<dbReference type="eggNOG" id="COG1466">
    <property type="taxonomic scope" value="Bacteria"/>
</dbReference>
<dbReference type="InterPro" id="IPR048466">
    <property type="entry name" value="DNA_pol3_delta-like_C"/>
</dbReference>
<comment type="similarity">
    <text evidence="7">Belongs to the DNA polymerase HolA subunit family.</text>
</comment>
<keyword evidence="4 11" id="KW-0548">Nucleotidyltransferase</keyword>
<evidence type="ECO:0000256" key="5">
    <source>
        <dbReference type="ARBA" id="ARBA00022705"/>
    </source>
</evidence>
<feature type="domain" description="DNA polymerase III delta N-terminal" evidence="9">
    <location>
        <begin position="5"/>
        <end position="117"/>
    </location>
</feature>
<dbReference type="PANTHER" id="PTHR34388:SF1">
    <property type="entry name" value="DNA POLYMERASE III SUBUNIT DELTA"/>
    <property type="match status" value="1"/>
</dbReference>
<evidence type="ECO:0000256" key="7">
    <source>
        <dbReference type="ARBA" id="ARBA00034754"/>
    </source>
</evidence>
<comment type="caution">
    <text evidence="11">The sequence shown here is derived from an EMBL/GenBank/DDBJ whole genome shotgun (WGS) entry which is preliminary data.</text>
</comment>
<dbReference type="InterPro" id="IPR027417">
    <property type="entry name" value="P-loop_NTPase"/>
</dbReference>
<dbReference type="NCBIfam" id="TIGR01128">
    <property type="entry name" value="holA"/>
    <property type="match status" value="1"/>
</dbReference>
<dbReference type="Gene3D" id="1.20.272.10">
    <property type="match status" value="1"/>
</dbReference>
<evidence type="ECO:0000313" key="12">
    <source>
        <dbReference type="Proteomes" id="UP000030445"/>
    </source>
</evidence>
<dbReference type="EMBL" id="JNAM01000006">
    <property type="protein sequence ID" value="KGF98256.1"/>
    <property type="molecule type" value="Genomic_DNA"/>
</dbReference>
<dbReference type="OrthoDB" id="581300at2"/>
<keyword evidence="5" id="KW-0235">DNA replication</keyword>
<sequence>MPIQILWGNDLNAQNTFIQKLIDKEVSKEWKEINVTNLNGDDDEQVIKAFDEILTPPFGDGYRIVTLKNNPIFTTKSEDLRTKFEKIHDNIPTNTYFILQNIKKPDSRLKSTKFLQKLIKNNLAKEKSFCLPEIWDYEGQKRYLEDSANAMNIKIDKNAAELIIDSVGNDSFKLINELAKAKTYLSAITTDSNSQLFLKSIDVKKIFSDHQSNIFKIIDLLLQKNINESLIEINYSLQKGEPALRLNAGLISQIRIHTIIKLAVNSGNDNAEKICNLAGISNPKRIFFIRKKVKNISQEYLINLMSNLLDIESLLKQGNNPINVFTENLINLS</sequence>
<protein>
    <recommendedName>
        <fullName evidence="2">DNA polymerase III subunit delta</fullName>
        <ecNumber evidence="1">2.7.7.7</ecNumber>
    </recommendedName>
</protein>
<evidence type="ECO:0000259" key="9">
    <source>
        <dbReference type="Pfam" id="PF06144"/>
    </source>
</evidence>
<dbReference type="RefSeq" id="WP_032526380.1">
    <property type="nucleotide sequence ID" value="NZ_CP138951.1"/>
</dbReference>
<reference evidence="12" key="1">
    <citation type="journal article" date="2014" name="Sci. Data">
        <title>Genomes of diverse isolates of the marine cyanobacterium Prochlorococcus.</title>
        <authorList>
            <person name="Biller S."/>
            <person name="Berube P."/>
            <person name="Thompson J."/>
            <person name="Kelly L."/>
            <person name="Roggensack S."/>
            <person name="Awad L."/>
            <person name="Roache-Johnson K."/>
            <person name="Ding H."/>
            <person name="Giovannoni S.J."/>
            <person name="Moore L.R."/>
            <person name="Chisholm S.W."/>
        </authorList>
    </citation>
    <scope>NUCLEOTIDE SEQUENCE [LARGE SCALE GENOMIC DNA]</scope>
    <source>
        <strain evidence="12">MIT 9302</strain>
    </source>
</reference>
<feature type="domain" description="DNA polymerase III delta subunit-like C-terminal" evidence="10">
    <location>
        <begin position="211"/>
        <end position="329"/>
    </location>
</feature>
<dbReference type="AlphaFoldDB" id="A0A0A2ABP1"/>
<keyword evidence="3 11" id="KW-0808">Transferase</keyword>
<organism evidence="11 12">
    <name type="scientific">Prochlorococcus marinus str. MIT 9302</name>
    <dbReference type="NCBI Taxonomy" id="74545"/>
    <lineage>
        <taxon>Bacteria</taxon>
        <taxon>Bacillati</taxon>
        <taxon>Cyanobacteriota</taxon>
        <taxon>Cyanophyceae</taxon>
        <taxon>Synechococcales</taxon>
        <taxon>Prochlorococcaceae</taxon>
        <taxon>Prochlorococcus</taxon>
    </lineage>
</organism>
<evidence type="ECO:0000256" key="4">
    <source>
        <dbReference type="ARBA" id="ARBA00022695"/>
    </source>
</evidence>